<dbReference type="RefSeq" id="WP_045499081.1">
    <property type="nucleotide sequence ID" value="NZ_JBIHSE010000005.1"/>
</dbReference>
<proteinExistence type="predicted"/>
<comment type="caution">
    <text evidence="1">The sequence shown here is derived from an EMBL/GenBank/DDBJ whole genome shotgun (WGS) entry which is preliminary data.</text>
</comment>
<protein>
    <submittedName>
        <fullName evidence="1">Uncharacterized protein</fullName>
    </submittedName>
</protein>
<sequence length="109" mass="11759">MALVKNDAKNLADEDLGLNVNTDSYLRSCINVTSMSWKDAKSSVDGMNGDELDSFISAISNLELSKSGSMTFRLSIKDYAMLKLVAGKNGMTVTAVIETAVQKMKTGNE</sequence>
<reference evidence="1 2" key="1">
    <citation type="submission" date="2024-10" db="EMBL/GenBank/DDBJ databases">
        <authorList>
            <person name="Yibar A."/>
            <person name="Saticioglu I.B."/>
            <person name="Duman M."/>
            <person name="Ajmi N."/>
            <person name="Gurler F."/>
            <person name="Ay H."/>
            <person name="Onuk E."/>
            <person name="Guler S."/>
            <person name="Romalde J.L."/>
        </authorList>
    </citation>
    <scope>NUCLEOTIDE SEQUENCE [LARGE SCALE GENOMIC DNA]</scope>
    <source>
        <strain evidence="1 2">1-TCBS-A</strain>
    </source>
</reference>
<evidence type="ECO:0000313" key="2">
    <source>
        <dbReference type="Proteomes" id="UP001607221"/>
    </source>
</evidence>
<organism evidence="1 2">
    <name type="scientific">Vibrio jasicida</name>
    <dbReference type="NCBI Taxonomy" id="766224"/>
    <lineage>
        <taxon>Bacteria</taxon>
        <taxon>Pseudomonadati</taxon>
        <taxon>Pseudomonadota</taxon>
        <taxon>Gammaproteobacteria</taxon>
        <taxon>Vibrionales</taxon>
        <taxon>Vibrionaceae</taxon>
        <taxon>Vibrio</taxon>
    </lineage>
</organism>
<dbReference type="Proteomes" id="UP001607221">
    <property type="component" value="Unassembled WGS sequence"/>
</dbReference>
<evidence type="ECO:0000313" key="1">
    <source>
        <dbReference type="EMBL" id="MFH0274963.1"/>
    </source>
</evidence>
<name>A0ABW7JIV8_9VIBR</name>
<accession>A0ABW7JIV8</accession>
<dbReference type="EMBL" id="JBIHSE010000005">
    <property type="protein sequence ID" value="MFH0274963.1"/>
    <property type="molecule type" value="Genomic_DNA"/>
</dbReference>
<keyword evidence="2" id="KW-1185">Reference proteome</keyword>
<gene>
    <name evidence="1" type="ORF">ACGRHZ_27215</name>
</gene>